<dbReference type="OrthoDB" id="9807606at2"/>
<dbReference type="AlphaFoldDB" id="A0A368TUU8"/>
<evidence type="ECO:0000313" key="4">
    <source>
        <dbReference type="Proteomes" id="UP000252405"/>
    </source>
</evidence>
<protein>
    <submittedName>
        <fullName evidence="3">Enoyl-CoA hydratase</fullName>
        <ecNumber evidence="3">4.2.1.17</ecNumber>
    </submittedName>
</protein>
<dbReference type="Proteomes" id="UP000252405">
    <property type="component" value="Unassembled WGS sequence"/>
</dbReference>
<dbReference type="RefSeq" id="WP_114479645.1">
    <property type="nucleotide sequence ID" value="NZ_QPII01000010.1"/>
</dbReference>
<dbReference type="PANTHER" id="PTHR11941">
    <property type="entry name" value="ENOYL-COA HYDRATASE-RELATED"/>
    <property type="match status" value="1"/>
</dbReference>
<evidence type="ECO:0000256" key="2">
    <source>
        <dbReference type="RuleBase" id="RU003707"/>
    </source>
</evidence>
<keyword evidence="4" id="KW-1185">Reference proteome</keyword>
<dbReference type="NCBIfam" id="NF004796">
    <property type="entry name" value="PRK06144.1"/>
    <property type="match status" value="1"/>
</dbReference>
<dbReference type="InterPro" id="IPR001753">
    <property type="entry name" value="Enoyl-CoA_hydra/iso"/>
</dbReference>
<name>A0A368TUU8_9GAMM</name>
<keyword evidence="3" id="KW-0456">Lyase</keyword>
<accession>A0A368TUU8</accession>
<evidence type="ECO:0000256" key="1">
    <source>
        <dbReference type="ARBA" id="ARBA00005254"/>
    </source>
</evidence>
<dbReference type="Gene3D" id="3.90.226.10">
    <property type="entry name" value="2-enoyl-CoA Hydratase, Chain A, domain 1"/>
    <property type="match status" value="1"/>
</dbReference>
<proteinExistence type="inferred from homology"/>
<dbReference type="CDD" id="cd06558">
    <property type="entry name" value="crotonase-like"/>
    <property type="match status" value="1"/>
</dbReference>
<dbReference type="SUPFAM" id="SSF52096">
    <property type="entry name" value="ClpP/crotonase"/>
    <property type="match status" value="1"/>
</dbReference>
<dbReference type="EC" id="4.2.1.17" evidence="3"/>
<dbReference type="PANTHER" id="PTHR11941:SF54">
    <property type="entry name" value="ENOYL-COA HYDRATASE, MITOCHONDRIAL"/>
    <property type="match status" value="1"/>
</dbReference>
<comment type="similarity">
    <text evidence="1 2">Belongs to the enoyl-CoA hydratase/isomerase family.</text>
</comment>
<dbReference type="GO" id="GO:0006635">
    <property type="term" value="P:fatty acid beta-oxidation"/>
    <property type="evidence" value="ECO:0007669"/>
    <property type="project" value="TreeGrafter"/>
</dbReference>
<organism evidence="3 4">
    <name type="scientific">Billgrantia montanilacus</name>
    <dbReference type="NCBI Taxonomy" id="2282305"/>
    <lineage>
        <taxon>Bacteria</taxon>
        <taxon>Pseudomonadati</taxon>
        <taxon>Pseudomonadota</taxon>
        <taxon>Gammaproteobacteria</taxon>
        <taxon>Oceanospirillales</taxon>
        <taxon>Halomonadaceae</taxon>
        <taxon>Billgrantia</taxon>
    </lineage>
</organism>
<sequence>MSDPSDELLHERIGRVAWLTFNRPRVRNAMTWAMYDALEKHCRELNDDSDVDVVVLRGAGGEAFVAGTDIKQFAHFTEAQDALDYERRIDSVIGGLHALNKPTIALIEGYCVGGGAAIAMACDFRYCTPDLKFGIPIARTLGNCVSMTNVSRLVDLVGPARAKEVLMLARMIGADEAKLAGLVTDSFEADSIEAEVGRVIERLQGFAPLTLGACKEAIHRVQVARQPAEGSDTDLISLCYTSQDFRGAVASFINKTPHSWSGR</sequence>
<comment type="caution">
    <text evidence="3">The sequence shown here is derived from an EMBL/GenBank/DDBJ whole genome shotgun (WGS) entry which is preliminary data.</text>
</comment>
<dbReference type="PROSITE" id="PS00166">
    <property type="entry name" value="ENOYL_COA_HYDRATASE"/>
    <property type="match status" value="1"/>
</dbReference>
<dbReference type="InterPro" id="IPR018376">
    <property type="entry name" value="Enoyl-CoA_hyd/isom_CS"/>
</dbReference>
<dbReference type="InterPro" id="IPR029045">
    <property type="entry name" value="ClpP/crotonase-like_dom_sf"/>
</dbReference>
<gene>
    <name evidence="3" type="ORF">DU505_14195</name>
</gene>
<dbReference type="Pfam" id="PF00378">
    <property type="entry name" value="ECH_1"/>
    <property type="match status" value="1"/>
</dbReference>
<evidence type="ECO:0000313" key="3">
    <source>
        <dbReference type="EMBL" id="RCV88430.1"/>
    </source>
</evidence>
<dbReference type="GO" id="GO:0004300">
    <property type="term" value="F:enoyl-CoA hydratase activity"/>
    <property type="evidence" value="ECO:0007669"/>
    <property type="project" value="UniProtKB-EC"/>
</dbReference>
<reference evidence="3 4" key="1">
    <citation type="submission" date="2018-07" db="EMBL/GenBank/DDBJ databases">
        <title>Halomonas montanilacus sp. nov., isolated from Lake Pengyan on Tibetan Plateau.</title>
        <authorList>
            <person name="Lu H."/>
            <person name="Xing P."/>
            <person name="Wu Q."/>
        </authorList>
    </citation>
    <scope>NUCLEOTIDE SEQUENCE [LARGE SCALE GENOMIC DNA]</scope>
    <source>
        <strain evidence="3 4">PYC7W</strain>
    </source>
</reference>
<dbReference type="EMBL" id="QPII01000010">
    <property type="protein sequence ID" value="RCV88430.1"/>
    <property type="molecule type" value="Genomic_DNA"/>
</dbReference>